<proteinExistence type="predicted"/>
<keyword evidence="1" id="KW-0812">Transmembrane</keyword>
<feature type="transmembrane region" description="Helical" evidence="1">
    <location>
        <begin position="168"/>
        <end position="192"/>
    </location>
</feature>
<name>A0AA89BYX8_PINIB</name>
<feature type="transmembrane region" description="Helical" evidence="1">
    <location>
        <begin position="76"/>
        <end position="99"/>
    </location>
</feature>
<gene>
    <name evidence="2" type="ORF">FSP39_007364</name>
</gene>
<accession>A0AA89BYX8</accession>
<evidence type="ECO:0000256" key="1">
    <source>
        <dbReference type="SAM" id="Phobius"/>
    </source>
</evidence>
<dbReference type="AlphaFoldDB" id="A0AA89BYX8"/>
<feature type="transmembrane region" description="Helical" evidence="1">
    <location>
        <begin position="324"/>
        <end position="346"/>
    </location>
</feature>
<keyword evidence="1" id="KW-0472">Membrane</keyword>
<keyword evidence="1" id="KW-1133">Transmembrane helix</keyword>
<keyword evidence="3" id="KW-1185">Reference proteome</keyword>
<feature type="transmembrane region" description="Helical" evidence="1">
    <location>
        <begin position="111"/>
        <end position="131"/>
    </location>
</feature>
<reference evidence="2" key="1">
    <citation type="submission" date="2019-08" db="EMBL/GenBank/DDBJ databases">
        <title>The improved chromosome-level genome for the pearl oyster Pinctada fucata martensii using PacBio sequencing and Hi-C.</title>
        <authorList>
            <person name="Zheng Z."/>
        </authorList>
    </citation>
    <scope>NUCLEOTIDE SEQUENCE</scope>
    <source>
        <strain evidence="2">ZZ-2019</strain>
        <tissue evidence="2">Adductor muscle</tissue>
    </source>
</reference>
<dbReference type="Proteomes" id="UP001186944">
    <property type="component" value="Unassembled WGS sequence"/>
</dbReference>
<feature type="transmembrane region" description="Helical" evidence="1">
    <location>
        <begin position="212"/>
        <end position="242"/>
    </location>
</feature>
<sequence>MVDYVRAIIKVKSFGNDNFSQSSPLHTTTKTLLTAMKLFGIYHELPLNHVTASTEDVNSEKNPTCVFQFRGKILKIYCAFLSVFLLFNSLRYVAAIFIDDGNKDGLTVLRIVIYGWIINGLLNSISLFVACHKKDRLHKFFECYNKICSDETASEIGLNKKCSRFRRIVATCTIVAMVITVGNAAGFTYLTLSDPKQPIGTVMTNPFGVNFASLALVVLVCLYCTAVWMLPVAFLVSFCIILRYQMKTLRESLEKIVDLGEEKAIRKIIDYRLKHLQLTKLISMLDVDFRYLFGWLHVSGIWTSCFNLYQIINDDSAELLLFTMYITWLVFYQVGVFGTSIAAACLSDEVIHFVIQKSKSFIQEIKSNIVTNY</sequence>
<comment type="caution">
    <text evidence="2">The sequence shown here is derived from an EMBL/GenBank/DDBJ whole genome shotgun (WGS) entry which is preliminary data.</text>
</comment>
<feature type="transmembrane region" description="Helical" evidence="1">
    <location>
        <begin position="291"/>
        <end position="312"/>
    </location>
</feature>
<dbReference type="EMBL" id="VSWD01000009">
    <property type="protein sequence ID" value="KAK3092802.1"/>
    <property type="molecule type" value="Genomic_DNA"/>
</dbReference>
<evidence type="ECO:0000313" key="3">
    <source>
        <dbReference type="Proteomes" id="UP001186944"/>
    </source>
</evidence>
<protein>
    <submittedName>
        <fullName evidence="2">Uncharacterized protein</fullName>
    </submittedName>
</protein>
<evidence type="ECO:0000313" key="2">
    <source>
        <dbReference type="EMBL" id="KAK3092802.1"/>
    </source>
</evidence>
<organism evidence="2 3">
    <name type="scientific">Pinctada imbricata</name>
    <name type="common">Atlantic pearl-oyster</name>
    <name type="synonym">Pinctada martensii</name>
    <dbReference type="NCBI Taxonomy" id="66713"/>
    <lineage>
        <taxon>Eukaryota</taxon>
        <taxon>Metazoa</taxon>
        <taxon>Spiralia</taxon>
        <taxon>Lophotrochozoa</taxon>
        <taxon>Mollusca</taxon>
        <taxon>Bivalvia</taxon>
        <taxon>Autobranchia</taxon>
        <taxon>Pteriomorphia</taxon>
        <taxon>Pterioida</taxon>
        <taxon>Pterioidea</taxon>
        <taxon>Pteriidae</taxon>
        <taxon>Pinctada</taxon>
    </lineage>
</organism>